<dbReference type="SMART" id="SM00324">
    <property type="entry name" value="RhoGAP"/>
    <property type="match status" value="1"/>
</dbReference>
<dbReference type="InterPro" id="IPR037863">
    <property type="entry name" value="RHOGAP6/36"/>
</dbReference>
<evidence type="ECO:0000259" key="3">
    <source>
        <dbReference type="PROSITE" id="PS50238"/>
    </source>
</evidence>
<proteinExistence type="predicted"/>
<dbReference type="Proteomes" id="UP001208570">
    <property type="component" value="Unassembled WGS sequence"/>
</dbReference>
<feature type="compositionally biased region" description="Acidic residues" evidence="2">
    <location>
        <begin position="453"/>
        <end position="478"/>
    </location>
</feature>
<evidence type="ECO:0000313" key="4">
    <source>
        <dbReference type="EMBL" id="KAK2165062.1"/>
    </source>
</evidence>
<feature type="region of interest" description="Disordered" evidence="2">
    <location>
        <begin position="180"/>
        <end position="223"/>
    </location>
</feature>
<organism evidence="4 5">
    <name type="scientific">Paralvinella palmiformis</name>
    <dbReference type="NCBI Taxonomy" id="53620"/>
    <lineage>
        <taxon>Eukaryota</taxon>
        <taxon>Metazoa</taxon>
        <taxon>Spiralia</taxon>
        <taxon>Lophotrochozoa</taxon>
        <taxon>Annelida</taxon>
        <taxon>Polychaeta</taxon>
        <taxon>Sedentaria</taxon>
        <taxon>Canalipalpata</taxon>
        <taxon>Terebellida</taxon>
        <taxon>Terebelliformia</taxon>
        <taxon>Alvinellidae</taxon>
        <taxon>Paralvinella</taxon>
    </lineage>
</organism>
<dbReference type="GO" id="GO:0007165">
    <property type="term" value="P:signal transduction"/>
    <property type="evidence" value="ECO:0007669"/>
    <property type="project" value="InterPro"/>
</dbReference>
<feature type="domain" description="Rho-GAP" evidence="3">
    <location>
        <begin position="726"/>
        <end position="926"/>
    </location>
</feature>
<accession>A0AAD9K5E5</accession>
<dbReference type="Gene3D" id="1.10.555.10">
    <property type="entry name" value="Rho GTPase activation protein"/>
    <property type="match status" value="1"/>
</dbReference>
<feature type="compositionally biased region" description="Polar residues" evidence="2">
    <location>
        <begin position="968"/>
        <end position="992"/>
    </location>
</feature>
<keyword evidence="5" id="KW-1185">Reference proteome</keyword>
<keyword evidence="1" id="KW-0343">GTPase activation</keyword>
<reference evidence="4" key="1">
    <citation type="journal article" date="2023" name="Mol. Biol. Evol.">
        <title>Third-Generation Sequencing Reveals the Adaptive Role of the Epigenome in Three Deep-Sea Polychaetes.</title>
        <authorList>
            <person name="Perez M."/>
            <person name="Aroh O."/>
            <person name="Sun Y."/>
            <person name="Lan Y."/>
            <person name="Juniper S.K."/>
            <person name="Young C.R."/>
            <person name="Angers B."/>
            <person name="Qian P.Y."/>
        </authorList>
    </citation>
    <scope>NUCLEOTIDE SEQUENCE</scope>
    <source>
        <strain evidence="4">P08H-3</strain>
    </source>
</reference>
<feature type="compositionally biased region" description="Low complexity" evidence="2">
    <location>
        <begin position="1263"/>
        <end position="1281"/>
    </location>
</feature>
<feature type="region of interest" description="Disordered" evidence="2">
    <location>
        <begin position="1"/>
        <end position="45"/>
    </location>
</feature>
<evidence type="ECO:0000256" key="1">
    <source>
        <dbReference type="ARBA" id="ARBA00022468"/>
    </source>
</evidence>
<dbReference type="SUPFAM" id="SSF48350">
    <property type="entry name" value="GTPase activation domain, GAP"/>
    <property type="match status" value="1"/>
</dbReference>
<feature type="region of interest" description="Disordered" evidence="2">
    <location>
        <begin position="64"/>
        <end position="85"/>
    </location>
</feature>
<feature type="compositionally biased region" description="Polar residues" evidence="2">
    <location>
        <begin position="67"/>
        <end position="85"/>
    </location>
</feature>
<feature type="region of interest" description="Disordered" evidence="2">
    <location>
        <begin position="1085"/>
        <end position="1291"/>
    </location>
</feature>
<evidence type="ECO:0000256" key="2">
    <source>
        <dbReference type="SAM" id="MobiDB-lite"/>
    </source>
</evidence>
<feature type="compositionally biased region" description="Polar residues" evidence="2">
    <location>
        <begin position="1282"/>
        <end position="1291"/>
    </location>
</feature>
<dbReference type="GO" id="GO:0005096">
    <property type="term" value="F:GTPase activator activity"/>
    <property type="evidence" value="ECO:0007669"/>
    <property type="project" value="UniProtKB-KW"/>
</dbReference>
<sequence length="1318" mass="143715">MRLTDDGVARSDYDGSVGNPVSMSIASDSSSKDDSGSALSGSGASRHDLCWSDEKFNTRRTAGMARTLSQDSQSSENGSWNSDHSGSAACMNGSCHSTTNHLGVSHLARGTETRNDFGDSAPSSHRAGSYGFRKSGLIPDDPYSRTTDLSHSYDQSMMVHIIRKQKALAHYYELLENGTSDNNNYKNCAPPDPDGGLRDRPNVAGNSPHRLSSARHSYHRRDSAPDVVARDFNRTLARSLTPSRISGSPNWKQQVENLAESPTPPPSYLFYLPVNVPYTDYARCSGSRAERLPHLEIYRNDNAGDNYSTEYPSPRTISGSVVFQTGALSADFGTRKVPDFPCHRAALGEEICDPDTPIQTSAERGLLNNRTRHGQVTPEHGGSARKSLSAAFGLISVGDDRVASPTKSNQSPGSCRPRARARSPAKSISGKNSSNFRGLLKRSLSAPNHLDQWTDDDDDEPPSCDNDDDGDDDDDDDYGFLSHPGFRHVLGTGGKAVPSSPNGGNKTSGPLSTGMQKAKSPATARRILPRRWRRVKNASKHVSVWKPEGGCVWSCKNGRRLTLSPVSVLTLTEVERVGMKKLAQAKLQALNLGCPIPIPKDWNRDKRSKKSTFSSLRKRTASTSAIESLKSKDNKEFSGVFGIPLGKCIAIDQELRRRKSSNIHGEYEDTPTLTPRHARKSSRTSATTSSESLSESGTRDHGSSLLDALSLSSSSPLDPHLDNEGSSLAVHIPQVPCIVTICCKHLETYGLRVLGIFRIGSSKKRSKQLREEIDSCREINLNESHNPHDVAALLKEYFRDLPDPLFTRDLYSVFIATRKIKDGSERLRALTLLLSLLPTPNRDTLWALLRFLNVVVQHSTDVITETGQLLPGNKMDSTNLATLFGPNLLHKAKGGEFQVESIDRAEERKEIISVIKELIDHQEAAFKLQPDIQDELYRRLLETNPEALDHIMKRRALSVPRAEIEYETSTSSLLDDSEGSSMPHSPGYSSENDLGYPRSFAEAMQLCSAEPQPAITPTSPHLQLRGAPNEGPAVYQTAPSPLATPKVHASAGRARSDNAPQDNRHLHVPANYRLSAPDTCAWYHSDRSASPASPRISPSPKAMKTDTPELRIRVTKSESPDKCLQAGSATNPSCNHHHHQGRRSVGVPHGPGPGGHRSKPRNTLTVPVPCSRSKSTESCSSVGSSSGYQGGSSRSGTNSPMTPDGSSAGHKRWYLETPPESPKDGCPSSPFQRTSSTHRPLGFSVPDRCSASPSPNAARNDRSAPSATSSSSAHAHAVSPVRPTTSSASVQWQKERWCHWEKLTKQHGEEQQEQETLV</sequence>
<dbReference type="Pfam" id="PF00620">
    <property type="entry name" value="RhoGAP"/>
    <property type="match status" value="1"/>
</dbReference>
<feature type="region of interest" description="Disordered" evidence="2">
    <location>
        <begin position="661"/>
        <end position="705"/>
    </location>
</feature>
<feature type="compositionally biased region" description="Polar residues" evidence="2">
    <location>
        <begin position="499"/>
        <end position="515"/>
    </location>
</feature>
<feature type="region of interest" description="Disordered" evidence="2">
    <location>
        <begin position="113"/>
        <end position="143"/>
    </location>
</feature>
<dbReference type="EMBL" id="JAODUP010000055">
    <property type="protein sequence ID" value="KAK2165062.1"/>
    <property type="molecule type" value="Genomic_DNA"/>
</dbReference>
<dbReference type="PROSITE" id="PS50238">
    <property type="entry name" value="RHOGAP"/>
    <property type="match status" value="1"/>
</dbReference>
<feature type="region of interest" description="Disordered" evidence="2">
    <location>
        <begin position="968"/>
        <end position="995"/>
    </location>
</feature>
<evidence type="ECO:0000313" key="5">
    <source>
        <dbReference type="Proteomes" id="UP001208570"/>
    </source>
</evidence>
<feature type="compositionally biased region" description="Low complexity" evidence="2">
    <location>
        <begin position="683"/>
        <end position="696"/>
    </location>
</feature>
<protein>
    <recommendedName>
        <fullName evidence="3">Rho-GAP domain-containing protein</fullName>
    </recommendedName>
</protein>
<dbReference type="InterPro" id="IPR000198">
    <property type="entry name" value="RhoGAP_dom"/>
</dbReference>
<feature type="compositionally biased region" description="Low complexity" evidence="2">
    <location>
        <begin position="1171"/>
        <end position="1196"/>
    </location>
</feature>
<dbReference type="InterPro" id="IPR008936">
    <property type="entry name" value="Rho_GTPase_activation_prot"/>
</dbReference>
<feature type="compositionally biased region" description="Basic and acidic residues" evidence="2">
    <location>
        <begin position="1"/>
        <end position="13"/>
    </location>
</feature>
<feature type="region of interest" description="Disordered" evidence="2">
    <location>
        <begin position="354"/>
        <end position="384"/>
    </location>
</feature>
<feature type="compositionally biased region" description="Low complexity" evidence="2">
    <location>
        <begin position="1088"/>
        <end position="1100"/>
    </location>
</feature>
<feature type="compositionally biased region" description="Polar residues" evidence="2">
    <location>
        <begin position="1229"/>
        <end position="1238"/>
    </location>
</feature>
<dbReference type="PANTHER" id="PTHR12635:SF7">
    <property type="entry name" value="RHO GTPASE ACTIVATING PROTEIN 6-RELATED"/>
    <property type="match status" value="1"/>
</dbReference>
<name>A0AAD9K5E5_9ANNE</name>
<comment type="caution">
    <text evidence="4">The sequence shown here is derived from an EMBL/GenBank/DDBJ whole genome shotgun (WGS) entry which is preliminary data.</text>
</comment>
<gene>
    <name evidence="4" type="ORF">LSH36_55g03005</name>
</gene>
<feature type="region of interest" description="Disordered" evidence="2">
    <location>
        <begin position="399"/>
        <end position="524"/>
    </location>
</feature>
<feature type="region of interest" description="Disordered" evidence="2">
    <location>
        <begin position="1011"/>
        <end position="1064"/>
    </location>
</feature>
<feature type="compositionally biased region" description="Basic and acidic residues" evidence="2">
    <location>
        <begin position="1103"/>
        <end position="1121"/>
    </location>
</feature>
<dbReference type="PANTHER" id="PTHR12635">
    <property type="entry name" value="RHO-GTPASE-ACTIVATING PROTEIN 6 FAMILY MEMBER"/>
    <property type="match status" value="1"/>
</dbReference>